<protein>
    <submittedName>
        <fullName evidence="2">Asparagine synthase</fullName>
    </submittedName>
</protein>
<evidence type="ECO:0000313" key="3">
    <source>
        <dbReference type="Proteomes" id="UP000429958"/>
    </source>
</evidence>
<gene>
    <name evidence="2" type="ORF">FYJ39_03915</name>
</gene>
<name>A0A7X2NJ69_9CLOT</name>
<keyword evidence="3" id="KW-1185">Reference proteome</keyword>
<dbReference type="EMBL" id="VUMD01000003">
    <property type="protein sequence ID" value="MSS35748.1"/>
    <property type="molecule type" value="Genomic_DNA"/>
</dbReference>
<proteinExistence type="predicted"/>
<comment type="caution">
    <text evidence="2">The sequence shown here is derived from an EMBL/GenBank/DDBJ whole genome shotgun (WGS) entry which is preliminary data.</text>
</comment>
<dbReference type="AlphaFoldDB" id="A0A7X2NJ69"/>
<organism evidence="2 3">
    <name type="scientific">Clostridium porci</name>
    <dbReference type="NCBI Taxonomy" id="2605778"/>
    <lineage>
        <taxon>Bacteria</taxon>
        <taxon>Bacillati</taxon>
        <taxon>Bacillota</taxon>
        <taxon>Clostridia</taxon>
        <taxon>Eubacteriales</taxon>
        <taxon>Clostridiaceae</taxon>
        <taxon>Clostridium</taxon>
    </lineage>
</organism>
<dbReference type="Gene3D" id="3.40.50.620">
    <property type="entry name" value="HUPs"/>
    <property type="match status" value="1"/>
</dbReference>
<accession>A0A7X2NJ69</accession>
<dbReference type="Pfam" id="PF00733">
    <property type="entry name" value="Asn_synthase"/>
    <property type="match status" value="1"/>
</dbReference>
<dbReference type="InterPro" id="IPR001962">
    <property type="entry name" value="Asn_synthase"/>
</dbReference>
<dbReference type="Proteomes" id="UP000429958">
    <property type="component" value="Unassembled WGS sequence"/>
</dbReference>
<evidence type="ECO:0000259" key="1">
    <source>
        <dbReference type="Pfam" id="PF00733"/>
    </source>
</evidence>
<evidence type="ECO:0000313" key="2">
    <source>
        <dbReference type="EMBL" id="MSS35748.1"/>
    </source>
</evidence>
<reference evidence="2 3" key="1">
    <citation type="submission" date="2019-08" db="EMBL/GenBank/DDBJ databases">
        <title>In-depth cultivation of the pig gut microbiome towards novel bacterial diversity and tailored functional studies.</title>
        <authorList>
            <person name="Wylensek D."/>
            <person name="Hitch T.C.A."/>
            <person name="Clavel T."/>
        </authorList>
    </citation>
    <scope>NUCLEOTIDE SEQUENCE [LARGE SCALE GENOMIC DNA]</scope>
    <source>
        <strain evidence="2 3">WCA-389-WT-23D1</strain>
    </source>
</reference>
<dbReference type="GO" id="GO:0006529">
    <property type="term" value="P:asparagine biosynthetic process"/>
    <property type="evidence" value="ECO:0007669"/>
    <property type="project" value="InterPro"/>
</dbReference>
<dbReference type="RefSeq" id="WP_154471156.1">
    <property type="nucleotide sequence ID" value="NZ_DBEWUL010000057.1"/>
</dbReference>
<dbReference type="SUPFAM" id="SSF52402">
    <property type="entry name" value="Adenine nucleotide alpha hydrolases-like"/>
    <property type="match status" value="1"/>
</dbReference>
<dbReference type="GO" id="GO:0004066">
    <property type="term" value="F:asparagine synthase (glutamine-hydrolyzing) activity"/>
    <property type="evidence" value="ECO:0007669"/>
    <property type="project" value="InterPro"/>
</dbReference>
<feature type="domain" description="Asparagine synthetase" evidence="1">
    <location>
        <begin position="64"/>
        <end position="189"/>
    </location>
</feature>
<dbReference type="InterPro" id="IPR014729">
    <property type="entry name" value="Rossmann-like_a/b/a_fold"/>
</dbReference>
<sequence length="379" mass="43813">MIDKQYCMSSYMAFRYIEKEDVDFYEETKHHNFVPAPEHEKILVDSAEAIDREVAQVFEGLKGQRLGIMLSGGMDSASLASYMEGCDGYTFRFLRGGFQTEELKRAEYYAKVYNLKLHYVDINWSTVTENLQPVMKAKGAPVHSIEPQLYQAALQAKGDGIERLIIGNGADYIFGGMDQLLSEDWAFDDFVERYMFTKPQDVLKEPADVSYLFERYRCDREKKIIDGAGSGAWELRDNSKLAELDGNNGGGGCIDYLKFMEDVALIESFSSYLNAFHAAGMPYTDPYAKLKMAEKLDLYRIRHGEPKYLIRELFAMKYPGYPIPQKLPMPRPVDLYFKEWTGPQREEFRKDIDMRALTGNQKWQLYCLEEFLNLYEPLK</sequence>